<evidence type="ECO:0000313" key="1">
    <source>
        <dbReference type="EMBL" id="KAJ8339772.1"/>
    </source>
</evidence>
<name>A0A9Q1EJ71_SYNKA</name>
<protein>
    <submittedName>
        <fullName evidence="1">Uncharacterized protein</fullName>
    </submittedName>
</protein>
<organism evidence="1 2">
    <name type="scientific">Synaphobranchus kaupii</name>
    <name type="common">Kaup's arrowtooth eel</name>
    <dbReference type="NCBI Taxonomy" id="118154"/>
    <lineage>
        <taxon>Eukaryota</taxon>
        <taxon>Metazoa</taxon>
        <taxon>Chordata</taxon>
        <taxon>Craniata</taxon>
        <taxon>Vertebrata</taxon>
        <taxon>Euteleostomi</taxon>
        <taxon>Actinopterygii</taxon>
        <taxon>Neopterygii</taxon>
        <taxon>Teleostei</taxon>
        <taxon>Anguilliformes</taxon>
        <taxon>Synaphobranchidae</taxon>
        <taxon>Synaphobranchus</taxon>
    </lineage>
</organism>
<reference evidence="1" key="1">
    <citation type="journal article" date="2023" name="Science">
        <title>Genome structures resolve the early diversification of teleost fishes.</title>
        <authorList>
            <person name="Parey E."/>
            <person name="Louis A."/>
            <person name="Montfort J."/>
            <person name="Bouchez O."/>
            <person name="Roques C."/>
            <person name="Iampietro C."/>
            <person name="Lluch J."/>
            <person name="Castinel A."/>
            <person name="Donnadieu C."/>
            <person name="Desvignes T."/>
            <person name="Floi Bucao C."/>
            <person name="Jouanno E."/>
            <person name="Wen M."/>
            <person name="Mejri S."/>
            <person name="Dirks R."/>
            <person name="Jansen H."/>
            <person name="Henkel C."/>
            <person name="Chen W.J."/>
            <person name="Zahm M."/>
            <person name="Cabau C."/>
            <person name="Klopp C."/>
            <person name="Thompson A.W."/>
            <person name="Robinson-Rechavi M."/>
            <person name="Braasch I."/>
            <person name="Lecointre G."/>
            <person name="Bobe J."/>
            <person name="Postlethwait J.H."/>
            <person name="Berthelot C."/>
            <person name="Roest Crollius H."/>
            <person name="Guiguen Y."/>
        </authorList>
    </citation>
    <scope>NUCLEOTIDE SEQUENCE</scope>
    <source>
        <strain evidence="1">WJC10195</strain>
    </source>
</reference>
<proteinExistence type="predicted"/>
<dbReference type="Proteomes" id="UP001152622">
    <property type="component" value="Chromosome 16"/>
</dbReference>
<sequence length="138" mass="15695">MALPTQTSAVPRAHLYVCRKERSFPSRLWLVPEAGAQVHRDHREVTDDKLPYRLSKLLPALRINPLKRGPTQIRTPTSCQKVRPGRIFTRLPTARSARCPYSPFALPSVCSWATLRGHSKTQTHLHISAKAVLLRTWL</sequence>
<gene>
    <name evidence="1" type="ORF">SKAU_G00344050</name>
</gene>
<dbReference type="AlphaFoldDB" id="A0A9Q1EJ71"/>
<comment type="caution">
    <text evidence="1">The sequence shown here is derived from an EMBL/GenBank/DDBJ whole genome shotgun (WGS) entry which is preliminary data.</text>
</comment>
<keyword evidence="2" id="KW-1185">Reference proteome</keyword>
<dbReference type="EMBL" id="JAINUF010000016">
    <property type="protein sequence ID" value="KAJ8339772.1"/>
    <property type="molecule type" value="Genomic_DNA"/>
</dbReference>
<evidence type="ECO:0000313" key="2">
    <source>
        <dbReference type="Proteomes" id="UP001152622"/>
    </source>
</evidence>
<accession>A0A9Q1EJ71</accession>